<keyword evidence="6" id="KW-0693">Viral RNA replication</keyword>
<feature type="binding site" evidence="9">
    <location>
        <position position="446"/>
    </location>
    <ligand>
        <name>Mg(2+)</name>
        <dbReference type="ChEBI" id="CHEBI:18420"/>
        <label>2</label>
    </ligand>
</feature>
<proteinExistence type="predicted"/>
<evidence type="ECO:0000256" key="2">
    <source>
        <dbReference type="ARBA" id="ARBA00022484"/>
    </source>
</evidence>
<keyword evidence="9" id="KW-0479">Metal-binding</keyword>
<evidence type="ECO:0000256" key="6">
    <source>
        <dbReference type="ARBA" id="ARBA00022953"/>
    </source>
</evidence>
<evidence type="ECO:0000256" key="4">
    <source>
        <dbReference type="ARBA" id="ARBA00022695"/>
    </source>
</evidence>
<dbReference type="GO" id="GO:0003968">
    <property type="term" value="F:RNA-directed RNA polymerase activity"/>
    <property type="evidence" value="ECO:0007669"/>
    <property type="project" value="UniProtKB-KW"/>
</dbReference>
<comment type="catalytic activity">
    <reaction evidence="8">
        <text>RNA(n) + a ribonucleoside 5'-triphosphate = RNA(n+1) + diphosphate</text>
        <dbReference type="Rhea" id="RHEA:21248"/>
        <dbReference type="Rhea" id="RHEA-COMP:14527"/>
        <dbReference type="Rhea" id="RHEA-COMP:17342"/>
        <dbReference type="ChEBI" id="CHEBI:33019"/>
        <dbReference type="ChEBI" id="CHEBI:61557"/>
        <dbReference type="ChEBI" id="CHEBI:140395"/>
        <dbReference type="EC" id="2.7.7.48"/>
    </reaction>
</comment>
<evidence type="ECO:0000256" key="1">
    <source>
        <dbReference type="ARBA" id="ARBA00012494"/>
    </source>
</evidence>
<dbReference type="InterPro" id="IPR007096">
    <property type="entry name" value="RNA-dir_Rpol_cat_phage"/>
</dbReference>
<evidence type="ECO:0000259" key="10">
    <source>
        <dbReference type="PROSITE" id="PS50522"/>
    </source>
</evidence>
<dbReference type="Pfam" id="PF03431">
    <property type="entry name" value="RNA_replicase_B"/>
    <property type="match status" value="1"/>
</dbReference>
<organism evidence="11">
    <name type="scientific">Leviviridae sp</name>
    <dbReference type="NCBI Taxonomy" id="2027243"/>
    <lineage>
        <taxon>Viruses</taxon>
        <taxon>Riboviria</taxon>
        <taxon>Orthornavirae</taxon>
        <taxon>Lenarviricota</taxon>
        <taxon>Leviviricetes</taxon>
        <taxon>Norzivirales</taxon>
        <taxon>Fiersviridae</taxon>
    </lineage>
</organism>
<keyword evidence="5" id="KW-0547">Nucleotide-binding</keyword>
<feature type="domain" description="RdRp catalytic" evidence="10">
    <location>
        <begin position="332"/>
        <end position="477"/>
    </location>
</feature>
<sequence length="651" mass="72696">MKSLTSLWSCAAKEMAARCCTSATRDIKTVTDRTEHEGLSFLAISLANFGKASERWLDQGFVVPSDVPGFKSAGGRRSGLPAFLQGFLGRVFDSSSGTLLNEPDIEAIYAIRQLTLMFSKIALPEDSRNGNPRQVVTPERERLAMSEFVQCEQEVKFADSILDPSYKTDFRRMSRVLFGRMFDSMEEILSSSTLIPKHGPGSTADYLTSNGKWNQQTWPIRLERVFPSQDYLVSSRSFRFDSSANVPYGMSAAFWAKTQSVTGVDFLEPGAEVPVRVIAVPKTIKTPRIIAIEPTCMQYMQQAVLGLILDRLKEDDFLSSVIGITDQDPNRSMAREGSLTGDLATLDLSEASDRVSNEHVFDLFASHPLLLEAVQATRSRKAHVHGHGVLRLAKFASMGSALCFPIEAMVFLTTIFLGIERELSAPLSCVADLHPFRKQVRVFGDDLIVPRDYVLSVVDELAAFGHKVNISKSFWSGRFRESCGREYYDGNDVSIVRVRQVLPTRRQDATGVIAAVALRNQFYWSGLWQSAAWMDDFIRSMLKHFPNVAPSSPVLGRESVLGYEFQGLDPYTHSPLVKGYYVHAELPRDRLEGSGALLKCLLRLGQPLKSLYDFSVDARPQFDVASVDDEHLERSGRPERVNIKLGRRSPF</sequence>
<dbReference type="EC" id="2.7.7.48" evidence="1"/>
<keyword evidence="4" id="KW-0548">Nucleotidyltransferase</keyword>
<dbReference type="GO" id="GO:0000166">
    <property type="term" value="F:nucleotide binding"/>
    <property type="evidence" value="ECO:0007669"/>
    <property type="project" value="UniProtKB-KW"/>
</dbReference>
<protein>
    <recommendedName>
        <fullName evidence="1">RNA-directed RNA polymerase</fullName>
        <ecNumber evidence="1">2.7.7.48</ecNumber>
    </recommendedName>
    <alternativeName>
        <fullName evidence="7">RNA replicase beta chain</fullName>
    </alternativeName>
</protein>
<dbReference type="GO" id="GO:0046872">
    <property type="term" value="F:metal ion binding"/>
    <property type="evidence" value="ECO:0007669"/>
    <property type="project" value="UniProtKB-KW"/>
</dbReference>
<evidence type="ECO:0000256" key="8">
    <source>
        <dbReference type="ARBA" id="ARBA00048744"/>
    </source>
</evidence>
<keyword evidence="9" id="KW-0460">Magnesium</keyword>
<feature type="binding site" evidence="9">
    <location>
        <position position="347"/>
    </location>
    <ligand>
        <name>Mg(2+)</name>
        <dbReference type="ChEBI" id="CHEBI:18420"/>
        <label>2</label>
    </ligand>
</feature>
<evidence type="ECO:0000256" key="9">
    <source>
        <dbReference type="PIRSR" id="PIRSR605093-1"/>
    </source>
</evidence>
<comment type="cofactor">
    <cofactor evidence="9">
        <name>Mg(2+)</name>
        <dbReference type="ChEBI" id="CHEBI:18420"/>
    </cofactor>
    <text evidence="9">Binds 2 Mg(2+) per subunit.</text>
</comment>
<evidence type="ECO:0000256" key="3">
    <source>
        <dbReference type="ARBA" id="ARBA00022679"/>
    </source>
</evidence>
<evidence type="ECO:0000256" key="7">
    <source>
        <dbReference type="ARBA" id="ARBA00030248"/>
    </source>
</evidence>
<evidence type="ECO:0000256" key="5">
    <source>
        <dbReference type="ARBA" id="ARBA00022741"/>
    </source>
</evidence>
<dbReference type="EMBL" id="MN033235">
    <property type="protein sequence ID" value="QDH87247.1"/>
    <property type="molecule type" value="Genomic_RNA"/>
</dbReference>
<keyword evidence="2 11" id="KW-0696">RNA-directed RNA polymerase</keyword>
<dbReference type="PROSITE" id="PS50522">
    <property type="entry name" value="RDRP_PHAGE"/>
    <property type="match status" value="1"/>
</dbReference>
<name>A0A514D0V8_9VIRU</name>
<dbReference type="GO" id="GO:0039694">
    <property type="term" value="P:viral RNA genome replication"/>
    <property type="evidence" value="ECO:0007669"/>
    <property type="project" value="InterPro"/>
</dbReference>
<accession>A0A514D0V8</accession>
<feature type="binding site" evidence="9">
    <location>
        <position position="445"/>
    </location>
    <ligand>
        <name>Mg(2+)</name>
        <dbReference type="ChEBI" id="CHEBI:18420"/>
        <label>2</label>
    </ligand>
</feature>
<dbReference type="InterPro" id="IPR005093">
    <property type="entry name" value="RNArep_beta"/>
</dbReference>
<keyword evidence="3" id="KW-0808">Transferase</keyword>
<gene>
    <name evidence="11" type="ORF">H2RhizoLitter493525_000002</name>
</gene>
<evidence type="ECO:0000313" key="11">
    <source>
        <dbReference type="EMBL" id="QDH87247.1"/>
    </source>
</evidence>
<reference evidence="11" key="1">
    <citation type="submission" date="2019-05" db="EMBL/GenBank/DDBJ databases">
        <title>Metatranscriptomic reconstruction reveals RNA viruses with the potential to shape carbon cycling in soil.</title>
        <authorList>
            <person name="Starr E.P."/>
            <person name="Nuccio E."/>
            <person name="Pett-Ridge J."/>
            <person name="Banfield J.F."/>
            <person name="Firestone M.K."/>
        </authorList>
    </citation>
    <scope>NUCLEOTIDE SEQUENCE</scope>
    <source>
        <strain evidence="11">H2_Rhizo_Litter_49_scaffold_3525</strain>
    </source>
</reference>